<dbReference type="PANTHER" id="PTHR43344:SF20">
    <property type="entry name" value="URACIL PHOSPHORIBOSYLTRANSFERASE"/>
    <property type="match status" value="1"/>
</dbReference>
<dbReference type="InterPro" id="IPR027417">
    <property type="entry name" value="P-loop_NTPase"/>
</dbReference>
<dbReference type="EMBL" id="AZGY01000016">
    <property type="protein sequence ID" value="KZZ92077.1"/>
    <property type="molecule type" value="Genomic_DNA"/>
</dbReference>
<dbReference type="GO" id="GO:0036424">
    <property type="term" value="F:L-phosphoserine phosphatase activity"/>
    <property type="evidence" value="ECO:0007669"/>
    <property type="project" value="TreeGrafter"/>
</dbReference>
<comment type="caution">
    <text evidence="2">The sequence shown here is derived from an EMBL/GenBank/DDBJ whole genome shotgun (WGS) entry which is preliminary data.</text>
</comment>
<dbReference type="GO" id="GO:0006564">
    <property type="term" value="P:L-serine biosynthetic process"/>
    <property type="evidence" value="ECO:0007669"/>
    <property type="project" value="TreeGrafter"/>
</dbReference>
<evidence type="ECO:0000313" key="2">
    <source>
        <dbReference type="EMBL" id="KZZ92077.1"/>
    </source>
</evidence>
<dbReference type="SUPFAM" id="SSF56784">
    <property type="entry name" value="HAD-like"/>
    <property type="match status" value="1"/>
</dbReference>
<dbReference type="InterPro" id="IPR000836">
    <property type="entry name" value="PRTase_dom"/>
</dbReference>
<accession>A0A167Z2K4</accession>
<dbReference type="GO" id="GO:0005737">
    <property type="term" value="C:cytoplasm"/>
    <property type="evidence" value="ECO:0007669"/>
    <property type="project" value="TreeGrafter"/>
</dbReference>
<dbReference type="Gene3D" id="3.40.50.300">
    <property type="entry name" value="P-loop containing nucleotide triphosphate hydrolases"/>
    <property type="match status" value="1"/>
</dbReference>
<dbReference type="PANTHER" id="PTHR43344">
    <property type="entry name" value="PHOSPHOSERINE PHOSPHATASE"/>
    <property type="match status" value="1"/>
</dbReference>
<dbReference type="InterPro" id="IPR029057">
    <property type="entry name" value="PRTase-like"/>
</dbReference>
<dbReference type="InterPro" id="IPR036412">
    <property type="entry name" value="HAD-like_sf"/>
</dbReference>
<dbReference type="OrthoDB" id="5416609at2759"/>
<gene>
    <name evidence="2" type="ORF">AAL_06287</name>
</gene>
<name>A0A167Z2K4_9HYPO</name>
<dbReference type="Proteomes" id="UP000078544">
    <property type="component" value="Unassembled WGS sequence"/>
</dbReference>
<evidence type="ECO:0000313" key="3">
    <source>
        <dbReference type="Proteomes" id="UP000078544"/>
    </source>
</evidence>
<dbReference type="Gene3D" id="3.40.50.1000">
    <property type="entry name" value="HAD superfamily/HAD-like"/>
    <property type="match status" value="1"/>
</dbReference>
<dbReference type="Gene3D" id="3.40.50.2020">
    <property type="match status" value="1"/>
</dbReference>
<reference evidence="2 3" key="1">
    <citation type="journal article" date="2016" name="Genome Biol. Evol.">
        <title>Divergent and convergent evolution of fungal pathogenicity.</title>
        <authorList>
            <person name="Shang Y."/>
            <person name="Xiao G."/>
            <person name="Zheng P."/>
            <person name="Cen K."/>
            <person name="Zhan S."/>
            <person name="Wang C."/>
        </authorList>
    </citation>
    <scope>NUCLEOTIDE SEQUENCE [LARGE SCALE GENOMIC DNA]</scope>
    <source>
        <strain evidence="2 3">RCEF 2490</strain>
    </source>
</reference>
<organism evidence="2 3">
    <name type="scientific">Moelleriella libera RCEF 2490</name>
    <dbReference type="NCBI Taxonomy" id="1081109"/>
    <lineage>
        <taxon>Eukaryota</taxon>
        <taxon>Fungi</taxon>
        <taxon>Dikarya</taxon>
        <taxon>Ascomycota</taxon>
        <taxon>Pezizomycotina</taxon>
        <taxon>Sordariomycetes</taxon>
        <taxon>Hypocreomycetidae</taxon>
        <taxon>Hypocreales</taxon>
        <taxon>Clavicipitaceae</taxon>
        <taxon>Moelleriella</taxon>
    </lineage>
</organism>
<dbReference type="SUPFAM" id="SSF53271">
    <property type="entry name" value="PRTase-like"/>
    <property type="match status" value="1"/>
</dbReference>
<dbReference type="STRING" id="1081109.A0A167Z2K4"/>
<dbReference type="Pfam" id="PF14681">
    <property type="entry name" value="UPRTase"/>
    <property type="match status" value="1"/>
</dbReference>
<feature type="domain" description="Phosphoribosyltransferase" evidence="1">
    <location>
        <begin position="494"/>
        <end position="690"/>
    </location>
</feature>
<dbReference type="Pfam" id="PF13207">
    <property type="entry name" value="AAA_17"/>
    <property type="match status" value="1"/>
</dbReference>
<protein>
    <submittedName>
        <fullName evidence="2">HAD-like domain protein</fullName>
    </submittedName>
</protein>
<proteinExistence type="predicted"/>
<dbReference type="InterPro" id="IPR023214">
    <property type="entry name" value="HAD_sf"/>
</dbReference>
<sequence>MTFNPPASLPSSTSQIINTRSGACMRPTVLGLYGISGAGKSFILKQLKDVLSHDGFMFVEGAEMISSVVPGGLGAFQGLSDEEKNKWRQLAIDQIAIQARRSNKTAIVTGHFMFWSGRLGEEQTVWTVKDAEVFTHIIYLDVAATTIADRTKLDKKRLRPEWPVDDLDTWQRCEIDQLRQQCQQHGILFSRVHLHTCALHQVAKLAQFFQQFAAIPNATRMVERLVRVLSDRDCVKDMILIDADKTLAAEDTGDMFWNMVKASHAGSWTRKLPSLKELFSGPMGYSETAFVQATLLYEEAVGEEDFDIICSTVARQVTMHPEFVALFELLQGRDDMQAVVVTCGIRRVWEKVLEQAGFSKVVKVIGGGRISDGIVVAAQTKADIVNCLRHFERLHVWAIGDSPLDLPMLEAAHDAIVVTGREQSRSLSMDAALAEAIETRGLKARQVLLPCNVSPRLSPDQLPVISFPDLLAEMRQEMPSYMKQRVGSTMLIATDKPAAKLLASPTRDANLAGVSLRDAHRKIGRYLALEYVSELLGLEEHPIPHVQGHEVAGHRLRHEDRTTIVAMMRGGEEMAFGVNDVFPRAMFVHAKSPGDVARHHVETQKTLILVDSVINSGKSVADFIGHVFRLDRTLRIIVVAGVVQAAAVAHEHGLAKMLRKHRIDLVALRWSQNSFTGTRTTDTGNRLFNTVHLAYGSCKSNGQPNIALELSNSASAPAKLMQQFLSYCERETHLWAF</sequence>
<dbReference type="Pfam" id="PF12710">
    <property type="entry name" value="HAD"/>
    <property type="match status" value="1"/>
</dbReference>
<keyword evidence="3" id="KW-1185">Reference proteome</keyword>
<dbReference type="AlphaFoldDB" id="A0A167Z2K4"/>
<evidence type="ECO:0000259" key="1">
    <source>
        <dbReference type="Pfam" id="PF14681"/>
    </source>
</evidence>
<dbReference type="GO" id="GO:0000287">
    <property type="term" value="F:magnesium ion binding"/>
    <property type="evidence" value="ECO:0007669"/>
    <property type="project" value="TreeGrafter"/>
</dbReference>
<dbReference type="SUPFAM" id="SSF52540">
    <property type="entry name" value="P-loop containing nucleoside triphosphate hydrolases"/>
    <property type="match status" value="1"/>
</dbReference>
<dbReference type="InterPro" id="IPR050582">
    <property type="entry name" value="HAD-like_SerB"/>
</dbReference>